<dbReference type="InterPro" id="IPR015421">
    <property type="entry name" value="PyrdxlP-dep_Trfase_major"/>
</dbReference>
<dbReference type="PANTHER" id="PTHR42684:SF3">
    <property type="entry name" value="ADENOSYLMETHIONINE-8-AMINO-7-OXONONANOATE AMINOTRANSFERASE"/>
    <property type="match status" value="1"/>
</dbReference>
<comment type="cofactor">
    <cofactor evidence="1">
        <name>pyridoxal 5'-phosphate</name>
        <dbReference type="ChEBI" id="CHEBI:597326"/>
    </cofactor>
</comment>
<keyword evidence="5 6" id="KW-0663">Pyridoxal phosphate</keyword>
<dbReference type="NCBIfam" id="NF004767">
    <property type="entry name" value="PRK06105.1"/>
    <property type="match status" value="1"/>
</dbReference>
<dbReference type="InterPro" id="IPR015422">
    <property type="entry name" value="PyrdxlP-dep_Trfase_small"/>
</dbReference>
<evidence type="ECO:0000256" key="5">
    <source>
        <dbReference type="ARBA" id="ARBA00022898"/>
    </source>
</evidence>
<dbReference type="Proteomes" id="UP000595278">
    <property type="component" value="Chromosome"/>
</dbReference>
<evidence type="ECO:0000256" key="3">
    <source>
        <dbReference type="ARBA" id="ARBA00022576"/>
    </source>
</evidence>
<dbReference type="Gene3D" id="3.40.640.10">
    <property type="entry name" value="Type I PLP-dependent aspartate aminotransferase-like (Major domain)"/>
    <property type="match status" value="1"/>
</dbReference>
<dbReference type="GO" id="GO:0030170">
    <property type="term" value="F:pyridoxal phosphate binding"/>
    <property type="evidence" value="ECO:0007669"/>
    <property type="project" value="InterPro"/>
</dbReference>
<evidence type="ECO:0000313" key="8">
    <source>
        <dbReference type="Proteomes" id="UP000595278"/>
    </source>
</evidence>
<dbReference type="GO" id="GO:0004015">
    <property type="term" value="F:adenosylmethionine-8-amino-7-oxononanoate transaminase activity"/>
    <property type="evidence" value="ECO:0007669"/>
    <property type="project" value="TreeGrafter"/>
</dbReference>
<dbReference type="InterPro" id="IPR015424">
    <property type="entry name" value="PyrdxlP-dep_Trfase"/>
</dbReference>
<evidence type="ECO:0000256" key="1">
    <source>
        <dbReference type="ARBA" id="ARBA00001933"/>
    </source>
</evidence>
<protein>
    <submittedName>
        <fullName evidence="7">Aspartate aminotransferase family protein</fullName>
    </submittedName>
</protein>
<dbReference type="FunFam" id="3.40.640.10:FF:000014">
    <property type="entry name" value="Adenosylmethionine-8-amino-7-oxononanoate aminotransferase, probable"/>
    <property type="match status" value="1"/>
</dbReference>
<accession>A0A974NFL4</accession>
<gene>
    <name evidence="7" type="ORF">JHT90_15145</name>
</gene>
<dbReference type="RefSeq" id="WP_201092529.1">
    <property type="nucleotide sequence ID" value="NZ_CP067393.1"/>
</dbReference>
<proteinExistence type="inferred from homology"/>
<dbReference type="Gene3D" id="3.90.1150.10">
    <property type="entry name" value="Aspartate Aminotransferase, domain 1"/>
    <property type="match status" value="1"/>
</dbReference>
<keyword evidence="3 7" id="KW-0032">Aminotransferase</keyword>
<dbReference type="PROSITE" id="PS00600">
    <property type="entry name" value="AA_TRANSFER_CLASS_3"/>
    <property type="match status" value="1"/>
</dbReference>
<dbReference type="EMBL" id="CP067393">
    <property type="protein sequence ID" value="QQP85679.1"/>
    <property type="molecule type" value="Genomic_DNA"/>
</dbReference>
<dbReference type="GO" id="GO:0009448">
    <property type="term" value="P:gamma-aminobutyric acid metabolic process"/>
    <property type="evidence" value="ECO:0007669"/>
    <property type="project" value="TreeGrafter"/>
</dbReference>
<keyword evidence="4" id="KW-0808">Transferase</keyword>
<dbReference type="GO" id="GO:0009102">
    <property type="term" value="P:biotin biosynthetic process"/>
    <property type="evidence" value="ECO:0007669"/>
    <property type="project" value="TreeGrafter"/>
</dbReference>
<dbReference type="CDD" id="cd00610">
    <property type="entry name" value="OAT_like"/>
    <property type="match status" value="1"/>
</dbReference>
<dbReference type="InterPro" id="IPR005814">
    <property type="entry name" value="Aminotrans_3"/>
</dbReference>
<sequence length="458" mass="50547">MTNHSKIVEKDIKNHLHPYTNARLQEQKGSLMIERGEGVFVFDENNNKYIEALSGLWSVAVGFNNKRLAAVATKQFEKLPFYHLFGQKSHPASAELAEKLIELAPVPMSKVFFTNSGSEANDTVIKLVWYYNNAKGRPNKKKFISRKFAYHGITLAAGSLTGIPANLNGFDLPLSDRFLHTLCPYYYRDAKQGETEQQFVDRLVAELEALIQKEGPENIAAFIGEPIMGAGGVIVPPQGYWEKVQKVCRKYDILIVADEVICGFGRTGNMFGSQTFNIEPDIITVSKQLSSSYQPISAILINDTVYQGIADESNALGGLGHGYTAGGHPVATAVALENLKIIEEENLVANAVAMGEILRKGLQQFADHPLVGDIRGKGLIAAVELVADKQTKVPFEKEGNLGKYLSDRAIQHGMITRSMRDIVAFCPPLIVKENEINMILDSFEKALEDTTIWAASKK</sequence>
<dbReference type="AlphaFoldDB" id="A0A974NFL4"/>
<name>A0A974NFL4_9GAMM</name>
<dbReference type="InterPro" id="IPR049704">
    <property type="entry name" value="Aminotrans_3_PPA_site"/>
</dbReference>
<comment type="similarity">
    <text evidence="2 6">Belongs to the class-III pyridoxal-phosphate-dependent aminotransferase family.</text>
</comment>
<dbReference type="KEGG" id="eaz:JHT90_15145"/>
<organism evidence="7 8">
    <name type="scientific">Entomomonas asaccharolytica</name>
    <dbReference type="NCBI Taxonomy" id="2785331"/>
    <lineage>
        <taxon>Bacteria</taxon>
        <taxon>Pseudomonadati</taxon>
        <taxon>Pseudomonadota</taxon>
        <taxon>Gammaproteobacteria</taxon>
        <taxon>Pseudomonadales</taxon>
        <taxon>Pseudomonadaceae</taxon>
        <taxon>Entomomonas</taxon>
    </lineage>
</organism>
<dbReference type="PANTHER" id="PTHR42684">
    <property type="entry name" value="ADENOSYLMETHIONINE-8-AMINO-7-OXONONANOATE AMINOTRANSFERASE"/>
    <property type="match status" value="1"/>
</dbReference>
<reference evidence="7 8" key="1">
    <citation type="submission" date="2021-01" db="EMBL/GenBank/DDBJ databases">
        <title>Entomomonas sp. F2A isolated from a house cricket (Acheta domesticus).</title>
        <authorList>
            <person name="Spergser J."/>
            <person name="Busse H.-J."/>
        </authorList>
    </citation>
    <scope>NUCLEOTIDE SEQUENCE [LARGE SCALE GENOMIC DNA]</scope>
    <source>
        <strain evidence="7 8">F2A</strain>
    </source>
</reference>
<evidence type="ECO:0000256" key="2">
    <source>
        <dbReference type="ARBA" id="ARBA00008954"/>
    </source>
</evidence>
<evidence type="ECO:0000256" key="6">
    <source>
        <dbReference type="RuleBase" id="RU003560"/>
    </source>
</evidence>
<evidence type="ECO:0000256" key="4">
    <source>
        <dbReference type="ARBA" id="ARBA00022679"/>
    </source>
</evidence>
<dbReference type="NCBIfam" id="NF005682">
    <property type="entry name" value="PRK07480.1"/>
    <property type="match status" value="1"/>
</dbReference>
<dbReference type="SUPFAM" id="SSF53383">
    <property type="entry name" value="PLP-dependent transferases"/>
    <property type="match status" value="1"/>
</dbReference>
<keyword evidence="8" id="KW-1185">Reference proteome</keyword>
<evidence type="ECO:0000313" key="7">
    <source>
        <dbReference type="EMBL" id="QQP85679.1"/>
    </source>
</evidence>
<dbReference type="Pfam" id="PF00202">
    <property type="entry name" value="Aminotran_3"/>
    <property type="match status" value="1"/>
</dbReference>
<dbReference type="PIRSF" id="PIRSF000521">
    <property type="entry name" value="Transaminase_4ab_Lys_Orn"/>
    <property type="match status" value="1"/>
</dbReference>